<dbReference type="Pfam" id="PF12099">
    <property type="entry name" value="DUF3575"/>
    <property type="match status" value="1"/>
</dbReference>
<proteinExistence type="predicted"/>
<feature type="chain" id="PRO_5015040568" evidence="1">
    <location>
        <begin position="21"/>
        <end position="381"/>
    </location>
</feature>
<organism evidence="2">
    <name type="scientific">Bacteroides fragilis</name>
    <dbReference type="NCBI Taxonomy" id="817"/>
    <lineage>
        <taxon>Bacteria</taxon>
        <taxon>Pseudomonadati</taxon>
        <taxon>Bacteroidota</taxon>
        <taxon>Bacteroidia</taxon>
        <taxon>Bacteroidales</taxon>
        <taxon>Bacteroidaceae</taxon>
        <taxon>Bacteroides</taxon>
    </lineage>
</organism>
<accession>A0A0I9S589</accession>
<reference evidence="2" key="2">
    <citation type="submission" date="2014-07" db="EMBL/GenBank/DDBJ databases">
        <title>Genetics and epidemiology of antimicrobial resistance in B. fragilis group.</title>
        <authorList>
            <person name="Sydenham T.V."/>
            <person name="Hasman H."/>
            <person name="Kemp M."/>
            <person name="Justesen U.S."/>
        </authorList>
    </citation>
    <scope>NUCLEOTIDE SEQUENCE [LARGE SCALE GENOMIC DNA]</scope>
    <source>
        <strain evidence="2">DCMOUH0018B</strain>
    </source>
</reference>
<dbReference type="EMBL" id="JMZZ02000225">
    <property type="protein sequence ID" value="KFX72720.1"/>
    <property type="molecule type" value="Genomic_DNA"/>
</dbReference>
<sequence>MNRILLLLLYVFLLSAPALGQEGGVCPARRCDSLHTFRFVQGRDVLYADYRGNDHELKRLFAAVTAFRSSIVDGKMRIYVDGYCTSGSSVRDNLRLGYVRSSRVKSELITRKGMKEAWFVTHNHAVPCPDEERDVVVVCLREPLAADTLSRSRYAGYASRYPLLPARAPSLPEGGTCPVPALHEQSRPLAAEHAYPAQVGPSRVIFSLKTNLSDWAGLTPEGRLAAFRPNLAAELCFARRWSVVASAAYSGWKGGKEHRFWGVSGISLEPRLWLRGDGRYRRFYLGVYGQLGDFDYQPSPSGDAGATGASRTGCYWHTGLSFGVYLPLSRHWGIEAGIRGGYRNASAKAYDNEPPHAYYHHDASSVRWGLTGINVGVGYRF</sequence>
<reference evidence="2" key="1">
    <citation type="book" date="2014" name="THE 24TH EUROPEAN CONGRESS OF CLINICAL MICROBIOLOGY AND INFECTIOUS DISEASES" publisher="ECCMID 2014" city="Barcelona, Spain">
        <title>Identification of resistance genes in three multidrug-resistant Bacteroides fragilis isolates by whole genome sequencing.</title>
        <editorList>
            <person name="Unknown"/>
            <person name="A."/>
        </editorList>
        <authorList>
            <person name="Sydenham T.V."/>
            <person name="Hasman H."/>
            <person name="Wang M."/>
            <person name="Soki J."/>
            <person name="Nagy E."/>
            <person name="Justesen U.S."/>
        </authorList>
    </citation>
    <scope>NUCLEOTIDE SEQUENCE</scope>
    <source>
        <strain evidence="2">DCMOUH0018B</strain>
    </source>
</reference>
<protein>
    <submittedName>
        <fullName evidence="2">Uncharacterized protein</fullName>
    </submittedName>
</protein>
<dbReference type="AlphaFoldDB" id="A0A0I9S589"/>
<comment type="caution">
    <text evidence="2">The sequence shown here is derived from an EMBL/GenBank/DDBJ whole genome shotgun (WGS) entry which is preliminary data.</text>
</comment>
<evidence type="ECO:0000256" key="1">
    <source>
        <dbReference type="SAM" id="SignalP"/>
    </source>
</evidence>
<dbReference type="InterPro" id="IPR021958">
    <property type="entry name" value="DUF3575"/>
</dbReference>
<name>A0A0I9S589_BACFG</name>
<dbReference type="RefSeq" id="WP_044301838.1">
    <property type="nucleotide sequence ID" value="NZ_CABJEQ010000011.1"/>
</dbReference>
<keyword evidence="1" id="KW-0732">Signal</keyword>
<gene>
    <name evidence="2" type="ORF">EE52_0220415</name>
</gene>
<feature type="signal peptide" evidence="1">
    <location>
        <begin position="1"/>
        <end position="20"/>
    </location>
</feature>
<dbReference type="PATRIC" id="fig|817.53.peg.4216"/>
<evidence type="ECO:0000313" key="2">
    <source>
        <dbReference type="EMBL" id="KFX72720.1"/>
    </source>
</evidence>